<dbReference type="KEGG" id="kaf:KAFR_0J01280"/>
<dbReference type="Pfam" id="PF01793">
    <property type="entry name" value="Glyco_transf_15"/>
    <property type="match status" value="1"/>
</dbReference>
<dbReference type="AlphaFoldDB" id="H2B0P5"/>
<dbReference type="PANTHER" id="PTHR31121">
    <property type="entry name" value="ALPHA-1,2 MANNOSYLTRANSFERASE KTR1"/>
    <property type="match status" value="1"/>
</dbReference>
<evidence type="ECO:0000256" key="4">
    <source>
        <dbReference type="ARBA" id="ARBA00022679"/>
    </source>
</evidence>
<dbReference type="OrthoDB" id="439943at2759"/>
<dbReference type="GO" id="GO:0000032">
    <property type="term" value="P:cell wall mannoprotein biosynthetic process"/>
    <property type="evidence" value="ECO:0007669"/>
    <property type="project" value="TreeGrafter"/>
</dbReference>
<gene>
    <name evidence="8" type="primary">KAFR0J01280</name>
    <name evidence="8" type="ORF">KAFR_0J01280</name>
</gene>
<dbReference type="SUPFAM" id="SSF53448">
    <property type="entry name" value="Nucleotide-diphospho-sugar transferases"/>
    <property type="match status" value="1"/>
</dbReference>
<keyword evidence="9" id="KW-1185">Reference proteome</keyword>
<dbReference type="InParanoid" id="H2B0P5"/>
<feature type="active site" description="Nucleophile" evidence="6">
    <location>
        <position position="340"/>
    </location>
</feature>
<dbReference type="FunCoup" id="H2B0P5">
    <property type="interactions" value="21"/>
</dbReference>
<sequence>MLRLSSKRYRFILVVTLLIWVFILKLKKEHEVDPNNLLFSEQDTSSSTQFPFYKTCLDTNAYKSQPEYRKMNAAFIMLTRNSELSDVVNTMNSIESHFNQWFNYPYVFLNDVPFTDEFKDKIHSLTSSKVEFGTLSEVEWEFPQDVRESFEFFESIEDQGDRGIMYGSMVTYHQMCRFYSGIFYKHPLVSQYEWYWRIEPDVDFYCDLTYDPFYEMWKHDKKYGFTVLLDELYWSVPNLFRYTINYIKSNKIKLGTLWKLFTYNYHILDTQDENLDKFVNYEQEIQHKISEKIAIDSLTGKINEEGLQYLINRATSKVPIMEDKFENEEYNLCHFWSNFEIARLDVFNNNVYNAYFKFLEESGGFWKERWGDAPVHSLGLALTLDLNEIHYFRDIGYRHSTINHCPKNSKSMDENSYFEAEPRFKRKRPTYDTPVNYGIGCRCKCPKRTGDVEDAAFQCMSTWYELAHDMNFQKFSNGKYVPMFDAKDVERQMKEDFQKQFL</sequence>
<evidence type="ECO:0000256" key="5">
    <source>
        <dbReference type="ARBA" id="ARBA00022968"/>
    </source>
</evidence>
<dbReference type="GO" id="GO:0005794">
    <property type="term" value="C:Golgi apparatus"/>
    <property type="evidence" value="ECO:0007669"/>
    <property type="project" value="TreeGrafter"/>
</dbReference>
<evidence type="ECO:0000256" key="3">
    <source>
        <dbReference type="ARBA" id="ARBA00022676"/>
    </source>
</evidence>
<evidence type="ECO:0000256" key="1">
    <source>
        <dbReference type="ARBA" id="ARBA00004606"/>
    </source>
</evidence>
<evidence type="ECO:0000256" key="6">
    <source>
        <dbReference type="PIRSR" id="PIRSR018153-1"/>
    </source>
</evidence>
<keyword evidence="7" id="KW-0732">Signal</keyword>
<evidence type="ECO:0000256" key="7">
    <source>
        <dbReference type="SAM" id="SignalP"/>
    </source>
</evidence>
<keyword evidence="3" id="KW-0328">Glycosyltransferase</keyword>
<organism evidence="8 9">
    <name type="scientific">Kazachstania africana (strain ATCC 22294 / BCRC 22015 / CBS 2517 / CECT 1963 / NBRC 1671 / NRRL Y-8276)</name>
    <name type="common">Yeast</name>
    <name type="synonym">Kluyveromyces africanus</name>
    <dbReference type="NCBI Taxonomy" id="1071382"/>
    <lineage>
        <taxon>Eukaryota</taxon>
        <taxon>Fungi</taxon>
        <taxon>Dikarya</taxon>
        <taxon>Ascomycota</taxon>
        <taxon>Saccharomycotina</taxon>
        <taxon>Saccharomycetes</taxon>
        <taxon>Saccharomycetales</taxon>
        <taxon>Saccharomycetaceae</taxon>
        <taxon>Kazachstania</taxon>
    </lineage>
</organism>
<evidence type="ECO:0000313" key="9">
    <source>
        <dbReference type="Proteomes" id="UP000005220"/>
    </source>
</evidence>
<dbReference type="EMBL" id="HE650830">
    <property type="protein sequence ID" value="CCF60195.1"/>
    <property type="molecule type" value="Genomic_DNA"/>
</dbReference>
<dbReference type="GeneID" id="13883845"/>
<keyword evidence="5" id="KW-0812">Transmembrane</keyword>
<dbReference type="HOGENOM" id="CLU_024327_2_0_1"/>
<name>H2B0P5_KAZAF</name>
<evidence type="ECO:0000313" key="8">
    <source>
        <dbReference type="EMBL" id="CCF60195.1"/>
    </source>
</evidence>
<dbReference type="Gene3D" id="3.90.550.10">
    <property type="entry name" value="Spore Coat Polysaccharide Biosynthesis Protein SpsA, Chain A"/>
    <property type="match status" value="1"/>
</dbReference>
<comment type="subcellular location">
    <subcellularLocation>
        <location evidence="1">Membrane</location>
        <topology evidence="1">Single-pass type II membrane protein</topology>
    </subcellularLocation>
</comment>
<protein>
    <recommendedName>
        <fullName evidence="10">Mannosyltransferase</fullName>
    </recommendedName>
</protein>
<evidence type="ECO:0008006" key="10">
    <source>
        <dbReference type="Google" id="ProtNLM"/>
    </source>
</evidence>
<keyword evidence="5" id="KW-0735">Signal-anchor</keyword>
<dbReference type="GO" id="GO:0000026">
    <property type="term" value="F:alpha-1,2-mannosyltransferase activity"/>
    <property type="evidence" value="ECO:0007669"/>
    <property type="project" value="TreeGrafter"/>
</dbReference>
<dbReference type="PANTHER" id="PTHR31121:SF2">
    <property type="entry name" value="MANNOSYLTRANSFERASE KTR5-RELATED"/>
    <property type="match status" value="1"/>
</dbReference>
<dbReference type="PIRSF" id="PIRSF018153">
    <property type="entry name" value="Glyco_trans_15"/>
    <property type="match status" value="1"/>
</dbReference>
<reference evidence="8 9" key="1">
    <citation type="journal article" date="2011" name="Proc. Natl. Acad. Sci. U.S.A.">
        <title>Evolutionary erosion of yeast sex chromosomes by mating-type switching accidents.</title>
        <authorList>
            <person name="Gordon J.L."/>
            <person name="Armisen D."/>
            <person name="Proux-Wera E."/>
            <person name="Oheigeartaigh S.S."/>
            <person name="Byrne K.P."/>
            <person name="Wolfe K.H."/>
        </authorList>
    </citation>
    <scope>NUCLEOTIDE SEQUENCE [LARGE SCALE GENOMIC DNA]</scope>
    <source>
        <strain evidence="9">ATCC 22294 / BCRC 22015 / CBS 2517 / CECT 1963 / NBRC 1671 / NRRL Y-8276</strain>
    </source>
</reference>
<comment type="similarity">
    <text evidence="2">Belongs to the glycosyltransferase 15 family.</text>
</comment>
<evidence type="ECO:0000256" key="2">
    <source>
        <dbReference type="ARBA" id="ARBA00007677"/>
    </source>
</evidence>
<feature type="signal peptide" evidence="7">
    <location>
        <begin position="1"/>
        <end position="27"/>
    </location>
</feature>
<feature type="chain" id="PRO_5003559801" description="Mannosyltransferase" evidence="7">
    <location>
        <begin position="28"/>
        <end position="502"/>
    </location>
</feature>
<accession>H2B0P5</accession>
<dbReference type="eggNOG" id="KOG4472">
    <property type="taxonomic scope" value="Eukaryota"/>
</dbReference>
<dbReference type="InterPro" id="IPR029044">
    <property type="entry name" value="Nucleotide-diphossugar_trans"/>
</dbReference>
<dbReference type="GO" id="GO:0006487">
    <property type="term" value="P:protein N-linked glycosylation"/>
    <property type="evidence" value="ECO:0007669"/>
    <property type="project" value="TreeGrafter"/>
</dbReference>
<proteinExistence type="inferred from homology"/>
<keyword evidence="4" id="KW-0808">Transferase</keyword>
<dbReference type="Proteomes" id="UP000005220">
    <property type="component" value="Chromosome 10"/>
</dbReference>
<dbReference type="RefSeq" id="XP_003959330.1">
    <property type="nucleotide sequence ID" value="XM_003959281.1"/>
</dbReference>
<dbReference type="InterPro" id="IPR002685">
    <property type="entry name" value="Glyco_trans_15"/>
</dbReference>
<dbReference type="GO" id="GO:0016020">
    <property type="term" value="C:membrane"/>
    <property type="evidence" value="ECO:0007669"/>
    <property type="project" value="UniProtKB-SubCell"/>
</dbReference>